<dbReference type="Proteomes" id="UP001222932">
    <property type="component" value="Unassembled WGS sequence"/>
</dbReference>
<name>A0AAD3TSA9_9TREE</name>
<keyword evidence="2" id="KW-1185">Reference proteome</keyword>
<protein>
    <submittedName>
        <fullName evidence="1">Uncharacterized protein</fullName>
    </submittedName>
</protein>
<accession>A0AAD3TSA9</accession>
<reference evidence="1" key="2">
    <citation type="submission" date="2023-06" db="EMBL/GenBank/DDBJ databases">
        <authorList>
            <person name="Kobayashi Y."/>
            <person name="Kayamori A."/>
            <person name="Aoki K."/>
            <person name="Shiwa Y."/>
            <person name="Fujita N."/>
            <person name="Sugita T."/>
            <person name="Iwasaki W."/>
            <person name="Tanaka N."/>
            <person name="Takashima M."/>
        </authorList>
    </citation>
    <scope>NUCLEOTIDE SEQUENCE</scope>
    <source>
        <strain evidence="1">HIS016</strain>
    </source>
</reference>
<reference evidence="1" key="1">
    <citation type="journal article" date="2023" name="BMC Genomics">
        <title>Chromosome-level genome assemblies of Cutaneotrichosporon spp. (Trichosporonales, Basidiomycota) reveal imbalanced evolution between nucleotide sequences and chromosome synteny.</title>
        <authorList>
            <person name="Kobayashi Y."/>
            <person name="Kayamori A."/>
            <person name="Aoki K."/>
            <person name="Shiwa Y."/>
            <person name="Matsutani M."/>
            <person name="Fujita N."/>
            <person name="Sugita T."/>
            <person name="Iwasaki W."/>
            <person name="Tanaka N."/>
            <person name="Takashima M."/>
        </authorList>
    </citation>
    <scope>NUCLEOTIDE SEQUENCE</scope>
    <source>
        <strain evidence="1">HIS016</strain>
    </source>
</reference>
<evidence type="ECO:0000313" key="2">
    <source>
        <dbReference type="Proteomes" id="UP001222932"/>
    </source>
</evidence>
<evidence type="ECO:0000313" key="1">
    <source>
        <dbReference type="EMBL" id="GMK56021.1"/>
    </source>
</evidence>
<dbReference type="AlphaFoldDB" id="A0AAD3TSA9"/>
<proteinExistence type="predicted"/>
<gene>
    <name evidence="1" type="ORF">CspeluHIS016_0210770</name>
</gene>
<sequence>MGLGEVNQQLVNAVKCLNKVGGHSIEHRLSDLQLVDVVKRMNKVGGQLIERRRDECRRGKLLEEVATLGCDWQQVGARLDSNGVAVPLTPSVNDPDGKLWWCPQWTDNGFTYLEELVVVELKEHLGGRSLVKAGSKASMSGSS</sequence>
<organism evidence="1 2">
    <name type="scientific">Cutaneotrichosporon spelunceum</name>
    <dbReference type="NCBI Taxonomy" id="1672016"/>
    <lineage>
        <taxon>Eukaryota</taxon>
        <taxon>Fungi</taxon>
        <taxon>Dikarya</taxon>
        <taxon>Basidiomycota</taxon>
        <taxon>Agaricomycotina</taxon>
        <taxon>Tremellomycetes</taxon>
        <taxon>Trichosporonales</taxon>
        <taxon>Trichosporonaceae</taxon>
        <taxon>Cutaneotrichosporon</taxon>
    </lineage>
</organism>
<dbReference type="EMBL" id="BTCM01000002">
    <property type="protein sequence ID" value="GMK56021.1"/>
    <property type="molecule type" value="Genomic_DNA"/>
</dbReference>
<comment type="caution">
    <text evidence="1">The sequence shown here is derived from an EMBL/GenBank/DDBJ whole genome shotgun (WGS) entry which is preliminary data.</text>
</comment>